<reference evidence="2" key="3">
    <citation type="submission" date="2019-02" db="EMBL/GenBank/DDBJ databases">
        <authorList>
            <person name="Buron G."/>
            <person name="Chaylann A."/>
            <person name="Dolejs I."/>
            <person name="Forster J."/>
            <person name="Miks M.H."/>
        </authorList>
    </citation>
    <scope>NUCLEOTIDE SEQUENCE</scope>
    <source>
        <strain evidence="2">DSM 10551</strain>
    </source>
</reference>
<name>A0A224VFL6_9LACO</name>
<evidence type="ECO:0000313" key="4">
    <source>
        <dbReference type="Proteomes" id="UP000294668"/>
    </source>
</evidence>
<accession>A0A224VFL6</accession>
<organism evidence="1 3">
    <name type="scientific">Lentilactobacillus parakefiri</name>
    <dbReference type="NCBI Taxonomy" id="152332"/>
    <lineage>
        <taxon>Bacteria</taxon>
        <taxon>Bacillati</taxon>
        <taxon>Bacillota</taxon>
        <taxon>Bacilli</taxon>
        <taxon>Lactobacillales</taxon>
        <taxon>Lactobacillaceae</taxon>
        <taxon>Lentilactobacillus</taxon>
    </lineage>
</organism>
<evidence type="ECO:0000313" key="3">
    <source>
        <dbReference type="Proteomes" id="UP000214739"/>
    </source>
</evidence>
<dbReference type="AlphaFoldDB" id="A0A224VFL6"/>
<keyword evidence="4" id="KW-1185">Reference proteome</keyword>
<protein>
    <recommendedName>
        <fullName evidence="5">D-alanyl-D-alanine carboxypeptidase</fullName>
    </recommendedName>
</protein>
<dbReference type="EMBL" id="PUFL01000009">
    <property type="protein sequence ID" value="TDG94876.1"/>
    <property type="molecule type" value="Genomic_DNA"/>
</dbReference>
<gene>
    <name evidence="2" type="ORF">C5L28_000915</name>
    <name evidence="1" type="ORF">LPKJCM_00422</name>
</gene>
<reference evidence="2 4" key="2">
    <citation type="journal article" date="2019" name="Appl. Microbiol. Biotechnol.">
        <title>Uncovering carbohydrate metabolism through a genotype-phenotype association study of 56 lactic acid bacteria genomes.</title>
        <authorList>
            <person name="Buron-Moles G."/>
            <person name="Chailyan A."/>
            <person name="Dolejs I."/>
            <person name="Forster J."/>
            <person name="Miks M.H."/>
        </authorList>
    </citation>
    <scope>NUCLEOTIDE SEQUENCE [LARGE SCALE GENOMIC DNA]</scope>
    <source>
        <strain evidence="2 4">DSM 10551</strain>
    </source>
</reference>
<dbReference type="EMBL" id="BDGB01000029">
    <property type="protein sequence ID" value="GAW71342.1"/>
    <property type="molecule type" value="Genomic_DNA"/>
</dbReference>
<evidence type="ECO:0008006" key="5">
    <source>
        <dbReference type="Google" id="ProtNLM"/>
    </source>
</evidence>
<dbReference type="Proteomes" id="UP000214739">
    <property type="component" value="Unassembled WGS sequence"/>
</dbReference>
<sequence length="489" mass="56071">MLSKSTINYFQLILEQFEVLGTTYKERGIIVYKSLTFAITLASLLTASIFCSQTAPSAAAKVTITTNKTFKKTSFLPNTNKNVYVWNAKYNRKLHNLKNYPRTNLYATKRVTIKTRNYFGSYYDVQSANKKIKGYVWHGQLIQGKYYKGGFYRYPTLNVLLANRRYVKGNKPGYWDASGIYSYANRINGTINKEHLQAFTKTPSFSDQKKVLTYLEKDRPYLPKMLNYGNHNGARIVMRRTKTKAGQSVRVPMIDILNDRATGNNWEEINSFASVLDLAKLPNGGKPIATYDVNKTSVIPFGGRQFDFPDPNAEFSAAANGPITHIYGNDFGPDHNLSLVDQDRWLRYVPTSNILKLSNTQPTFKDGIWYYPATFQNNVSYGKYDQKMLGQMNPSKSQYYRYVTTLGFYQYHYENGKWHGQYQAMFFSNQPTPNGQVILTFAKLVTKSDAYDTWVAPENPHDIHTFSGNDATVLPYLYKPVSYYDAFTK</sequence>
<comment type="caution">
    <text evidence="1">The sequence shown here is derived from an EMBL/GenBank/DDBJ whole genome shotgun (WGS) entry which is preliminary data.</text>
</comment>
<evidence type="ECO:0000313" key="2">
    <source>
        <dbReference type="EMBL" id="TDG94876.1"/>
    </source>
</evidence>
<reference evidence="1 3" key="1">
    <citation type="journal article" date="2017" name="Biosci Microbiota Food Health">
        <title>Genomic characterization reconfirms the taxonomic status of Lactobacillus parakefiri.</title>
        <authorList>
            <person name="Tanizawa Y."/>
            <person name="Kobayashi H."/>
            <person name="Kaminuma E."/>
            <person name="Sakamoto M."/>
            <person name="Ohkuma M."/>
            <person name="Nakamura Y."/>
            <person name="Arita M."/>
            <person name="Tohno M."/>
        </authorList>
    </citation>
    <scope>NUCLEOTIDE SEQUENCE [LARGE SCALE GENOMIC DNA]</scope>
    <source>
        <strain evidence="1 3">JCM 8573</strain>
    </source>
</reference>
<evidence type="ECO:0000313" key="1">
    <source>
        <dbReference type="EMBL" id="GAW71342.1"/>
    </source>
</evidence>
<dbReference type="Proteomes" id="UP000294668">
    <property type="component" value="Unassembled WGS sequence"/>
</dbReference>
<proteinExistence type="predicted"/>